<proteinExistence type="predicted"/>
<accession>A0ABT2RUL1</accession>
<reference evidence="2 3" key="1">
    <citation type="journal article" date="2021" name="ISME Commun">
        <title>Automated analysis of genomic sequences facilitates high-throughput and comprehensive description of bacteria.</title>
        <authorList>
            <person name="Hitch T.C.A."/>
        </authorList>
    </citation>
    <scope>NUCLEOTIDE SEQUENCE [LARGE SCALE GENOMIC DNA]</scope>
    <source>
        <strain evidence="2 3">Sanger_04</strain>
    </source>
</reference>
<keyword evidence="1" id="KW-1133">Transmembrane helix</keyword>
<evidence type="ECO:0000313" key="2">
    <source>
        <dbReference type="EMBL" id="MCU6696004.1"/>
    </source>
</evidence>
<sequence>MKEKKTNSYKNGLKIIAVAMVIGGILGGVSGGIYEAAKAYGIGIDMAGITVLIQSVLAPLLGIIFAGSVILGETSYRRLKATCEKQQTAEDEECDRLEYEEEKEGAFGMNVSVVSQVLSILVLTFGYSMKYITSDGHAFRFLAACIVFIACFIYEYFWQIRYVKLLQKTHPEKKGEPSSLKFQEQWLESCDEAEKEIIYQSAYKAYMTVNRTIPVLLVGTMVANLYFDTGMFAVVVVSVIWLLTQFTYSHYCIKLREARALVR</sequence>
<dbReference type="RefSeq" id="WP_262670630.1">
    <property type="nucleotide sequence ID" value="NZ_JAOQKC010000004.1"/>
</dbReference>
<dbReference type="Proteomes" id="UP001652461">
    <property type="component" value="Unassembled WGS sequence"/>
</dbReference>
<comment type="caution">
    <text evidence="2">The sequence shown here is derived from an EMBL/GenBank/DDBJ whole genome shotgun (WGS) entry which is preliminary data.</text>
</comment>
<keyword evidence="3" id="KW-1185">Reference proteome</keyword>
<feature type="transmembrane region" description="Helical" evidence="1">
    <location>
        <begin position="106"/>
        <end position="127"/>
    </location>
</feature>
<dbReference type="InterPro" id="IPR021509">
    <property type="entry name" value="DUF3169"/>
</dbReference>
<evidence type="ECO:0000313" key="3">
    <source>
        <dbReference type="Proteomes" id="UP001652461"/>
    </source>
</evidence>
<name>A0ABT2RUL1_9FIRM</name>
<organism evidence="2 3">
    <name type="scientific">Laedolimicola ammoniilytica</name>
    <dbReference type="NCBI Taxonomy" id="2981771"/>
    <lineage>
        <taxon>Bacteria</taxon>
        <taxon>Bacillati</taxon>
        <taxon>Bacillota</taxon>
        <taxon>Clostridia</taxon>
        <taxon>Lachnospirales</taxon>
        <taxon>Lachnospiraceae</taxon>
        <taxon>Laedolimicola</taxon>
    </lineage>
</organism>
<evidence type="ECO:0000256" key="1">
    <source>
        <dbReference type="SAM" id="Phobius"/>
    </source>
</evidence>
<dbReference type="EMBL" id="JAOQKC010000004">
    <property type="protein sequence ID" value="MCU6696004.1"/>
    <property type="molecule type" value="Genomic_DNA"/>
</dbReference>
<feature type="transmembrane region" description="Helical" evidence="1">
    <location>
        <begin position="233"/>
        <end position="253"/>
    </location>
</feature>
<dbReference type="Pfam" id="PF11368">
    <property type="entry name" value="DUF3169"/>
    <property type="match status" value="1"/>
</dbReference>
<feature type="transmembrane region" description="Helical" evidence="1">
    <location>
        <begin position="139"/>
        <end position="158"/>
    </location>
</feature>
<keyword evidence="1" id="KW-0812">Transmembrane</keyword>
<feature type="transmembrane region" description="Helical" evidence="1">
    <location>
        <begin position="12"/>
        <end position="34"/>
    </location>
</feature>
<feature type="transmembrane region" description="Helical" evidence="1">
    <location>
        <begin position="46"/>
        <end position="71"/>
    </location>
</feature>
<keyword evidence="1" id="KW-0472">Membrane</keyword>
<feature type="transmembrane region" description="Helical" evidence="1">
    <location>
        <begin position="208"/>
        <end position="227"/>
    </location>
</feature>
<protein>
    <submittedName>
        <fullName evidence="2">DUF3169 family protein</fullName>
    </submittedName>
</protein>
<gene>
    <name evidence="2" type="ORF">OCV63_03720</name>
</gene>